<evidence type="ECO:0000313" key="2">
    <source>
        <dbReference type="Proteomes" id="UP000317158"/>
    </source>
</evidence>
<dbReference type="AlphaFoldDB" id="A0A520KS67"/>
<dbReference type="Proteomes" id="UP000317158">
    <property type="component" value="Unassembled WGS sequence"/>
</dbReference>
<sequence length="114" mass="13679">MYRLDYHYKSKLYKYYFSHDPKFWFITDELTLRRKGKKKTSNGENKSDFDLLADVEASIEDEKIIKYYGPINFDPSLGIFFTVPLKNTPIYPIQTYFLHSFREICTGFWGFSLE</sequence>
<evidence type="ECO:0000313" key="1">
    <source>
        <dbReference type="EMBL" id="RZN64619.1"/>
    </source>
</evidence>
<protein>
    <submittedName>
        <fullName evidence="1">Uncharacterized protein</fullName>
    </submittedName>
</protein>
<gene>
    <name evidence="1" type="ORF">EF806_04620</name>
</gene>
<reference evidence="1 2" key="1">
    <citation type="journal article" date="2019" name="Nat. Microbiol.">
        <title>Wide diversity of methane and short-chain alkane metabolisms in uncultured archaea.</title>
        <authorList>
            <person name="Borrel G."/>
            <person name="Adam P.S."/>
            <person name="McKay L.J."/>
            <person name="Chen L.X."/>
            <person name="Sierra-Garcia I.N."/>
            <person name="Sieber C.M."/>
            <person name="Letourneur Q."/>
            <person name="Ghozlane A."/>
            <person name="Andersen G.L."/>
            <person name="Li W.J."/>
            <person name="Hallam S.J."/>
            <person name="Muyzer G."/>
            <person name="de Oliveira V.M."/>
            <person name="Inskeep W.P."/>
            <person name="Banfield J.F."/>
            <person name="Gribaldo S."/>
        </authorList>
    </citation>
    <scope>NUCLEOTIDE SEQUENCE [LARGE SCALE GENOMIC DNA]</scope>
    <source>
        <strain evidence="1">NM1a</strain>
    </source>
</reference>
<accession>A0A520KS67</accession>
<comment type="caution">
    <text evidence="1">The sequence shown here is derived from an EMBL/GenBank/DDBJ whole genome shotgun (WGS) entry which is preliminary data.</text>
</comment>
<organism evidence="1 2">
    <name type="scientific">Methanoliparum thermophilum</name>
    <dbReference type="NCBI Taxonomy" id="2491083"/>
    <lineage>
        <taxon>Archaea</taxon>
        <taxon>Methanobacteriati</taxon>
        <taxon>Methanobacteriota</taxon>
        <taxon>Candidatus Methanoliparia</taxon>
        <taxon>Candidatus Methanoliparales</taxon>
        <taxon>Candidatus Methanoliparaceae</taxon>
        <taxon>Candidatus Methanoliparum</taxon>
    </lineage>
</organism>
<dbReference type="EMBL" id="RXIF01000006">
    <property type="protein sequence ID" value="RZN64619.1"/>
    <property type="molecule type" value="Genomic_DNA"/>
</dbReference>
<proteinExistence type="predicted"/>
<name>A0A520KS67_METT2</name>